<reference evidence="3" key="1">
    <citation type="submission" date="2016-10" db="EMBL/GenBank/DDBJ databases">
        <authorList>
            <person name="Varghese N."/>
            <person name="Submissions S."/>
        </authorList>
    </citation>
    <scope>NUCLEOTIDE SEQUENCE [LARGE SCALE GENOMIC DNA]</scope>
    <source>
        <strain evidence="3">DSM 44675</strain>
    </source>
</reference>
<evidence type="ECO:0000313" key="2">
    <source>
        <dbReference type="EMBL" id="SEL10419.1"/>
    </source>
</evidence>
<proteinExistence type="predicted"/>
<organism evidence="2 3">
    <name type="scientific">Rhodococcus maanshanensis</name>
    <dbReference type="NCBI Taxonomy" id="183556"/>
    <lineage>
        <taxon>Bacteria</taxon>
        <taxon>Bacillati</taxon>
        <taxon>Actinomycetota</taxon>
        <taxon>Actinomycetes</taxon>
        <taxon>Mycobacteriales</taxon>
        <taxon>Nocardiaceae</taxon>
        <taxon>Rhodococcus</taxon>
    </lineage>
</organism>
<gene>
    <name evidence="2" type="ORF">SAMN05444583_1068</name>
</gene>
<dbReference type="EMBL" id="FOAW01000006">
    <property type="protein sequence ID" value="SEL10419.1"/>
    <property type="molecule type" value="Genomic_DNA"/>
</dbReference>
<protein>
    <submittedName>
        <fullName evidence="2">Uncharacterized protein</fullName>
    </submittedName>
</protein>
<dbReference type="OrthoDB" id="9946823at2"/>
<keyword evidence="1" id="KW-0732">Signal</keyword>
<feature type="chain" id="PRO_5011766007" evidence="1">
    <location>
        <begin position="33"/>
        <end position="87"/>
    </location>
</feature>
<keyword evidence="3" id="KW-1185">Reference proteome</keyword>
<evidence type="ECO:0000256" key="1">
    <source>
        <dbReference type="SAM" id="SignalP"/>
    </source>
</evidence>
<dbReference type="AlphaFoldDB" id="A0A1H7MH61"/>
<dbReference type="Proteomes" id="UP000198677">
    <property type="component" value="Unassembled WGS sequence"/>
</dbReference>
<evidence type="ECO:0000313" key="3">
    <source>
        <dbReference type="Proteomes" id="UP000198677"/>
    </source>
</evidence>
<feature type="signal peptide" evidence="1">
    <location>
        <begin position="1"/>
        <end position="32"/>
    </location>
</feature>
<accession>A0A1H7MH61</accession>
<sequence>MSRSMRRRIASTVTAAALLSGGLATGAGTASAESPLDTGSAVLGNLIYAPIGSADVGSDLAELAIANPYQTIMVILVGGSVAIDNIG</sequence>
<dbReference type="RefSeq" id="WP_143069417.1">
    <property type="nucleotide sequence ID" value="NZ_FOAW01000006.1"/>
</dbReference>
<name>A0A1H7MH61_9NOCA</name>